<sequence>MAQHAASARRNTMRTFASAFMFCSLLLTAQATLAQKARCVDANGTGYACKGNEAIMHGQSMHSGQQPKRQKLNLDSASPGEEGRHMFARPSRGGSTHESMQQRLEQMDAAAAAARSGPGAGPRP</sequence>
<evidence type="ECO:0000313" key="4">
    <source>
        <dbReference type="Proteomes" id="UP000029553"/>
    </source>
</evidence>
<feature type="region of interest" description="Disordered" evidence="1">
    <location>
        <begin position="58"/>
        <end position="124"/>
    </location>
</feature>
<dbReference type="Proteomes" id="UP000029553">
    <property type="component" value="Unassembled WGS sequence"/>
</dbReference>
<feature type="chain" id="PRO_5001926208" description="DUF4124 domain-containing protein" evidence="2">
    <location>
        <begin position="30"/>
        <end position="124"/>
    </location>
</feature>
<gene>
    <name evidence="3" type="ORF">P353_26245</name>
</gene>
<organism evidence="3 4">
    <name type="scientific">Comamonas testosteroni</name>
    <name type="common">Pseudomonas testosteroni</name>
    <dbReference type="NCBI Taxonomy" id="285"/>
    <lineage>
        <taxon>Bacteria</taxon>
        <taxon>Pseudomonadati</taxon>
        <taxon>Pseudomonadota</taxon>
        <taxon>Betaproteobacteria</taxon>
        <taxon>Burkholderiales</taxon>
        <taxon>Comamonadaceae</taxon>
        <taxon>Comamonas</taxon>
    </lineage>
</organism>
<comment type="caution">
    <text evidence="3">The sequence shown here is derived from an EMBL/GenBank/DDBJ whole genome shotgun (WGS) entry which is preliminary data.</text>
</comment>
<evidence type="ECO:0008006" key="5">
    <source>
        <dbReference type="Google" id="ProtNLM"/>
    </source>
</evidence>
<accession>A0A096GJH6</accession>
<feature type="compositionally biased region" description="Polar residues" evidence="1">
    <location>
        <begin position="93"/>
        <end position="104"/>
    </location>
</feature>
<evidence type="ECO:0000256" key="2">
    <source>
        <dbReference type="SAM" id="SignalP"/>
    </source>
</evidence>
<proteinExistence type="predicted"/>
<protein>
    <recommendedName>
        <fullName evidence="5">DUF4124 domain-containing protein</fullName>
    </recommendedName>
</protein>
<reference evidence="3 4" key="1">
    <citation type="submission" date="2013-09" db="EMBL/GenBank/DDBJ databases">
        <title>High correlation between genotypes and phenotypes of environmental bacteria Comamonas testosteroni strains.</title>
        <authorList>
            <person name="Liu L."/>
            <person name="Zhu W."/>
            <person name="Xia X."/>
            <person name="Xu B."/>
            <person name="Luo M."/>
            <person name="Wang G."/>
        </authorList>
    </citation>
    <scope>NUCLEOTIDE SEQUENCE [LARGE SCALE GENOMIC DNA]</scope>
    <source>
        <strain evidence="3 4">JL40</strain>
    </source>
</reference>
<evidence type="ECO:0000313" key="3">
    <source>
        <dbReference type="EMBL" id="KGH25330.1"/>
    </source>
</evidence>
<feature type="signal peptide" evidence="2">
    <location>
        <begin position="1"/>
        <end position="29"/>
    </location>
</feature>
<evidence type="ECO:0000256" key="1">
    <source>
        <dbReference type="SAM" id="MobiDB-lite"/>
    </source>
</evidence>
<name>A0A096GJH6_COMTE</name>
<dbReference type="AlphaFoldDB" id="A0A096GJH6"/>
<keyword evidence="2" id="KW-0732">Signal</keyword>
<dbReference type="EMBL" id="AWOR01000089">
    <property type="protein sequence ID" value="KGH25330.1"/>
    <property type="molecule type" value="Genomic_DNA"/>
</dbReference>